<dbReference type="OrthoDB" id="415706at2759"/>
<dbReference type="Gene3D" id="3.40.50.300">
    <property type="entry name" value="P-loop containing nucleotide triphosphate hydrolases"/>
    <property type="match status" value="1"/>
</dbReference>
<evidence type="ECO:0000313" key="7">
    <source>
        <dbReference type="Proteomes" id="UP000308671"/>
    </source>
</evidence>
<dbReference type="GO" id="GO:0005739">
    <property type="term" value="C:mitochondrion"/>
    <property type="evidence" value="ECO:0007669"/>
    <property type="project" value="TreeGrafter"/>
</dbReference>
<dbReference type="PRINTS" id="PR00195">
    <property type="entry name" value="DYNAMIN"/>
</dbReference>
<protein>
    <recommendedName>
        <fullName evidence="8">GED domain-containing protein</fullName>
    </recommendedName>
</protein>
<keyword evidence="2" id="KW-0342">GTP-binding</keyword>
<dbReference type="GO" id="GO:0005525">
    <property type="term" value="F:GTP binding"/>
    <property type="evidence" value="ECO:0007669"/>
    <property type="project" value="InterPro"/>
</dbReference>
<dbReference type="GO" id="GO:0048312">
    <property type="term" value="P:intracellular distribution of mitochondria"/>
    <property type="evidence" value="ECO:0007669"/>
    <property type="project" value="TreeGrafter"/>
</dbReference>
<dbReference type="InterPro" id="IPR030381">
    <property type="entry name" value="G_DYNAMIN_dom"/>
</dbReference>
<dbReference type="InterPro" id="IPR001401">
    <property type="entry name" value="Dynamin_GTPase"/>
</dbReference>
<dbReference type="GO" id="GO:0003924">
    <property type="term" value="F:GTPase activity"/>
    <property type="evidence" value="ECO:0007669"/>
    <property type="project" value="InterPro"/>
</dbReference>
<dbReference type="InterPro" id="IPR000375">
    <property type="entry name" value="Dynamin_stalk"/>
</dbReference>
<dbReference type="SMART" id="SM00053">
    <property type="entry name" value="DYNc"/>
    <property type="match status" value="1"/>
</dbReference>
<evidence type="ECO:0008006" key="8">
    <source>
        <dbReference type="Google" id="ProtNLM"/>
    </source>
</evidence>
<dbReference type="InterPro" id="IPR020850">
    <property type="entry name" value="GED_dom"/>
</dbReference>
<dbReference type="InterPro" id="IPR027417">
    <property type="entry name" value="P-loop_NTPase"/>
</dbReference>
<dbReference type="InterPro" id="IPR045063">
    <property type="entry name" value="Dynamin_N"/>
</dbReference>
<keyword evidence="1" id="KW-0547">Nucleotide-binding</keyword>
<dbReference type="GO" id="GO:0016559">
    <property type="term" value="P:peroxisome fission"/>
    <property type="evidence" value="ECO:0007669"/>
    <property type="project" value="TreeGrafter"/>
</dbReference>
<evidence type="ECO:0000256" key="1">
    <source>
        <dbReference type="ARBA" id="ARBA00022741"/>
    </source>
</evidence>
<feature type="domain" description="GED" evidence="4">
    <location>
        <begin position="696"/>
        <end position="787"/>
    </location>
</feature>
<evidence type="ECO:0000259" key="5">
    <source>
        <dbReference type="PROSITE" id="PS51718"/>
    </source>
</evidence>
<accession>A0A4S8QM71</accession>
<gene>
    <name evidence="6" type="ORF">BGAL_0425g00100</name>
</gene>
<comment type="caution">
    <text evidence="6">The sequence shown here is derived from an EMBL/GenBank/DDBJ whole genome shotgun (WGS) entry which is preliminary data.</text>
</comment>
<dbReference type="PROSITE" id="PS51718">
    <property type="entry name" value="G_DYNAMIN_2"/>
    <property type="match status" value="1"/>
</dbReference>
<dbReference type="FunFam" id="3.40.50.300:FF:001425">
    <property type="entry name" value="Dynamin GTPase, putative"/>
    <property type="match status" value="1"/>
</dbReference>
<dbReference type="GO" id="GO:0008017">
    <property type="term" value="F:microtubule binding"/>
    <property type="evidence" value="ECO:0007669"/>
    <property type="project" value="TreeGrafter"/>
</dbReference>
<dbReference type="EMBL" id="PQXL01000424">
    <property type="protein sequence ID" value="THV46033.1"/>
    <property type="molecule type" value="Genomic_DNA"/>
</dbReference>
<dbReference type="GO" id="GO:0006897">
    <property type="term" value="P:endocytosis"/>
    <property type="evidence" value="ECO:0007669"/>
    <property type="project" value="TreeGrafter"/>
</dbReference>
<dbReference type="PANTHER" id="PTHR11566">
    <property type="entry name" value="DYNAMIN"/>
    <property type="match status" value="1"/>
</dbReference>
<feature type="region of interest" description="Disordered" evidence="3">
    <location>
        <begin position="39"/>
        <end position="84"/>
    </location>
</feature>
<evidence type="ECO:0000256" key="3">
    <source>
        <dbReference type="SAM" id="MobiDB-lite"/>
    </source>
</evidence>
<evidence type="ECO:0000313" key="6">
    <source>
        <dbReference type="EMBL" id="THV46033.1"/>
    </source>
</evidence>
<reference evidence="6 7" key="1">
    <citation type="submission" date="2017-12" db="EMBL/GenBank/DDBJ databases">
        <title>Comparative genomics of Botrytis spp.</title>
        <authorList>
            <person name="Valero-Jimenez C.A."/>
            <person name="Tapia P."/>
            <person name="Veloso J."/>
            <person name="Silva-Moreno E."/>
            <person name="Staats M."/>
            <person name="Valdes J.H."/>
            <person name="Van Kan J.A.L."/>
        </authorList>
    </citation>
    <scope>NUCLEOTIDE SEQUENCE [LARGE SCALE GENOMIC DNA]</scope>
    <source>
        <strain evidence="6 7">MUCL435</strain>
    </source>
</reference>
<name>A0A4S8QM71_9HELO</name>
<evidence type="ECO:0000256" key="2">
    <source>
        <dbReference type="ARBA" id="ARBA00023134"/>
    </source>
</evidence>
<dbReference type="InterPro" id="IPR022812">
    <property type="entry name" value="Dynamin"/>
</dbReference>
<dbReference type="Proteomes" id="UP000308671">
    <property type="component" value="Unassembled WGS sequence"/>
</dbReference>
<sequence length="789" mass="89019">MNFISTILNNISFQRNQAIQQPVIYSQEFLRHETISLHPRNMSSSRGSPIVEDDESFHDSPVTPQSPSSEDELKTTSSLKGLQTEEQQRVLDTVAHLRKCGLENTLPLPQLVVCGDQSAGKSSVLEALTEIPFPRKDNLCTRFATEISLRNADTKKLTIKIIPDNERPPEEQAAIKKFVESITDFEDLPRVMDLAKEAMGIGANSDSNAPSRAFARDVLSIEYWGPNCPQLTLVDLPGLIASETREATAADVETVAAITEHYIKQPLTICLAVISAKNDAANQKILKRVRVHDPHGDRTLGIITKPDTLDKGSESEEAFIELAQNKDVRFRLGWHVVKNRRYEERGFSLVERNNVEVSWFRASNFKILPKDHIGIDSLRDRLAALLFQHVKKELPQLRRDLETQLSTASEQLGLLGDARSTPSECRAYLVQLSTDVQKICAAAVDGHYEGRYFQCESNSEFKLDQKAALRRMRACVQTMNSEFTEAVRRKGHKYQINESVDAISIRGTVEAAEAAQKGKPEKLTKKEGLDWVRQALIRTRGKELPGNFNPSLISELFWEQSSRWEGLAEEHIERVSDVCTEFLKNLLLEMTPRDVESRLWSSRIEDELRNRNAAATRELDNLIVDNMNHPINYNHYYTDTIKNRQQERANAELEKCCQDASAGVETSEGVQMGPVIQKLKESLFKSTEKDMEVVSCEAALDCVMAIYKVLQKVFIANVTTQVVERHIVRGLERIFDPVAVNKMSDKDVEAIASEPGQARQERAYLEDQIKKLGEGKRIFRTIMSGATTL</sequence>
<dbReference type="SUPFAM" id="SSF52540">
    <property type="entry name" value="P-loop containing nucleoside triphosphate hydrolases"/>
    <property type="match status" value="1"/>
</dbReference>
<dbReference type="PROSITE" id="PS51388">
    <property type="entry name" value="GED"/>
    <property type="match status" value="1"/>
</dbReference>
<dbReference type="GO" id="GO:0000266">
    <property type="term" value="P:mitochondrial fission"/>
    <property type="evidence" value="ECO:0007669"/>
    <property type="project" value="TreeGrafter"/>
</dbReference>
<dbReference type="GO" id="GO:0005874">
    <property type="term" value="C:microtubule"/>
    <property type="evidence" value="ECO:0007669"/>
    <property type="project" value="TreeGrafter"/>
</dbReference>
<dbReference type="Pfam" id="PF01031">
    <property type="entry name" value="Dynamin_M"/>
    <property type="match status" value="1"/>
</dbReference>
<proteinExistence type="predicted"/>
<evidence type="ECO:0000259" key="4">
    <source>
        <dbReference type="PROSITE" id="PS51388"/>
    </source>
</evidence>
<dbReference type="Pfam" id="PF00350">
    <property type="entry name" value="Dynamin_N"/>
    <property type="match status" value="1"/>
</dbReference>
<feature type="domain" description="Dynamin-type G" evidence="5">
    <location>
        <begin position="105"/>
        <end position="395"/>
    </location>
</feature>
<dbReference type="GO" id="GO:0016020">
    <property type="term" value="C:membrane"/>
    <property type="evidence" value="ECO:0007669"/>
    <property type="project" value="TreeGrafter"/>
</dbReference>
<dbReference type="CDD" id="cd08771">
    <property type="entry name" value="DLP_1"/>
    <property type="match status" value="1"/>
</dbReference>
<keyword evidence="7" id="KW-1185">Reference proteome</keyword>
<dbReference type="AlphaFoldDB" id="A0A4S8QM71"/>
<dbReference type="PANTHER" id="PTHR11566:SF66">
    <property type="entry name" value="INTERFERON-INDUCED GTP-BINDING PROTEIN MX"/>
    <property type="match status" value="1"/>
</dbReference>
<feature type="compositionally biased region" description="Polar residues" evidence="3">
    <location>
        <begin position="75"/>
        <end position="84"/>
    </location>
</feature>
<organism evidence="6 7">
    <name type="scientific">Botrytis galanthina</name>
    <dbReference type="NCBI Taxonomy" id="278940"/>
    <lineage>
        <taxon>Eukaryota</taxon>
        <taxon>Fungi</taxon>
        <taxon>Dikarya</taxon>
        <taxon>Ascomycota</taxon>
        <taxon>Pezizomycotina</taxon>
        <taxon>Leotiomycetes</taxon>
        <taxon>Helotiales</taxon>
        <taxon>Sclerotiniaceae</taxon>
        <taxon>Botrytis</taxon>
    </lineage>
</organism>